<keyword evidence="4" id="KW-0934">Plastid</keyword>
<organism evidence="15 16">
    <name type="scientific">Saponaria officinalis</name>
    <name type="common">Common soapwort</name>
    <name type="synonym">Lychnis saponaria</name>
    <dbReference type="NCBI Taxonomy" id="3572"/>
    <lineage>
        <taxon>Eukaryota</taxon>
        <taxon>Viridiplantae</taxon>
        <taxon>Streptophyta</taxon>
        <taxon>Embryophyta</taxon>
        <taxon>Tracheophyta</taxon>
        <taxon>Spermatophyta</taxon>
        <taxon>Magnoliopsida</taxon>
        <taxon>eudicotyledons</taxon>
        <taxon>Gunneridae</taxon>
        <taxon>Pentapetalae</taxon>
        <taxon>Caryophyllales</taxon>
        <taxon>Caryophyllaceae</taxon>
        <taxon>Caryophylleae</taxon>
        <taxon>Saponaria</taxon>
    </lineage>
</organism>
<evidence type="ECO:0000256" key="12">
    <source>
        <dbReference type="ARBA" id="ARBA00023014"/>
    </source>
</evidence>
<evidence type="ECO:0000313" key="16">
    <source>
        <dbReference type="Proteomes" id="UP001443914"/>
    </source>
</evidence>
<keyword evidence="5" id="KW-0812">Transmembrane</keyword>
<comment type="caution">
    <text evidence="15">The sequence shown here is derived from an EMBL/GenBank/DDBJ whole genome shotgun (WGS) entry which is preliminary data.</text>
</comment>
<dbReference type="GO" id="GO:0046872">
    <property type="term" value="F:metal ion binding"/>
    <property type="evidence" value="ECO:0007669"/>
    <property type="project" value="UniProtKB-KW"/>
</dbReference>
<dbReference type="AlphaFoldDB" id="A0AAW1LQB9"/>
<keyword evidence="7" id="KW-0479">Metal-binding</keyword>
<dbReference type="PANTHER" id="PTHR21266">
    <property type="entry name" value="IRON-SULFUR DOMAIN CONTAINING PROTEIN"/>
    <property type="match status" value="1"/>
</dbReference>
<reference evidence="15" key="1">
    <citation type="submission" date="2024-03" db="EMBL/GenBank/DDBJ databases">
        <title>WGS assembly of Saponaria officinalis var. Norfolk2.</title>
        <authorList>
            <person name="Jenkins J."/>
            <person name="Shu S."/>
            <person name="Grimwood J."/>
            <person name="Barry K."/>
            <person name="Goodstein D."/>
            <person name="Schmutz J."/>
            <person name="Leebens-Mack J."/>
            <person name="Osbourn A."/>
        </authorList>
    </citation>
    <scope>NUCLEOTIDE SEQUENCE [LARGE SCALE GENOMIC DNA]</scope>
    <source>
        <strain evidence="15">JIC</strain>
    </source>
</reference>
<dbReference type="PANTHER" id="PTHR21266:SF32">
    <property type="entry name" value="CHOLESTEROL 7-DESATURASE NVD"/>
    <property type="match status" value="1"/>
</dbReference>
<feature type="domain" description="Rieske" evidence="14">
    <location>
        <begin position="95"/>
        <end position="205"/>
    </location>
</feature>
<keyword evidence="3" id="KW-0150">Chloroplast</keyword>
<comment type="subcellular location">
    <subcellularLocation>
        <location evidence="2">Membrane</location>
    </subcellularLocation>
    <subcellularLocation>
        <location evidence="1">Plastid</location>
        <location evidence="1">Chloroplast</location>
    </subcellularLocation>
</comment>
<sequence length="551" mass="63035">MIPSSQISPLPVQRAMAATISMVTLHPRFNQFHFQRQSFNLNTPTSLLPTLYSSPPKFKLYCTNNSSVTTAAAVVTEEAYEKHVEGERFDWYSEWYAVAPVCDLDKRVPHGKKILGIDVVIWWDRNQEQWRVFDDSCPHRLAPLSEGRIDAWGRLQCVYHGWCFNGSGSCKLIPQAPLDGNPVHTSKKACVASYPCTVQHDILWFWPNSDPQYQDIVTKKQPPYIPELDDPSYTRSMGIRDFPYGYEVLVENIMDPAHVHYAHYGLMPPMPTDRSRPNADREGGRPLDFSVQKVDKTGFSGKQQGGYNQFMPPCVFYMAPNKSDTTCGSESESASISEKVSEEELKRRLLIFICIPVSPGKCRALWIFPRNFVVWLDKIVPRWMFHIVHNLVLDSDLYLLHMEEQKIMEIGSGNWQKAFYVPTKSDAIVVAFRKWLNKYAGGGVDWREKFDAKVLPTTPRRDVLMDRYWSHVVNCSSCSAAYNGLKLTETMLQIVSVALIGVVALIRHGSLTALQRTSLFATALFCFAISKWLSNFIYKHFHFHDYKHALI</sequence>
<keyword evidence="16" id="KW-1185">Reference proteome</keyword>
<protein>
    <recommendedName>
        <fullName evidence="14">Rieske domain-containing protein</fullName>
    </recommendedName>
</protein>
<keyword evidence="9" id="KW-1133">Transmembrane helix</keyword>
<proteinExistence type="predicted"/>
<evidence type="ECO:0000256" key="1">
    <source>
        <dbReference type="ARBA" id="ARBA00004229"/>
    </source>
</evidence>
<dbReference type="GO" id="GO:0010277">
    <property type="term" value="F:chlorophyllide a oxygenase activity"/>
    <property type="evidence" value="ECO:0007669"/>
    <property type="project" value="InterPro"/>
</dbReference>
<dbReference type="Pfam" id="PF08417">
    <property type="entry name" value="PaO"/>
    <property type="match status" value="1"/>
</dbReference>
<gene>
    <name evidence="15" type="ORF">RND81_04G247500</name>
</gene>
<dbReference type="SUPFAM" id="SSF50022">
    <property type="entry name" value="ISP domain"/>
    <property type="match status" value="1"/>
</dbReference>
<keyword evidence="10" id="KW-0560">Oxidoreductase</keyword>
<name>A0AAW1LQB9_SAPOF</name>
<keyword evidence="11" id="KW-0408">Iron</keyword>
<dbReference type="InterPro" id="IPR013626">
    <property type="entry name" value="PaO"/>
</dbReference>
<dbReference type="CDD" id="cd03480">
    <property type="entry name" value="Rieske_RO_Alpha_PaO"/>
    <property type="match status" value="1"/>
</dbReference>
<dbReference type="Gene3D" id="3.90.380.10">
    <property type="entry name" value="Naphthalene 1,2-dioxygenase Alpha Subunit, Chain A, domain 1"/>
    <property type="match status" value="1"/>
</dbReference>
<dbReference type="GO" id="GO:0016020">
    <property type="term" value="C:membrane"/>
    <property type="evidence" value="ECO:0007669"/>
    <property type="project" value="UniProtKB-SubCell"/>
</dbReference>
<accession>A0AAW1LQB9</accession>
<dbReference type="Gene3D" id="2.102.10.10">
    <property type="entry name" value="Rieske [2Fe-2S] iron-sulphur domain"/>
    <property type="match status" value="1"/>
</dbReference>
<evidence type="ECO:0000256" key="11">
    <source>
        <dbReference type="ARBA" id="ARBA00023004"/>
    </source>
</evidence>
<evidence type="ECO:0000256" key="4">
    <source>
        <dbReference type="ARBA" id="ARBA00022640"/>
    </source>
</evidence>
<dbReference type="InterPro" id="IPR017941">
    <property type="entry name" value="Rieske_2Fe-2S"/>
</dbReference>
<evidence type="ECO:0000256" key="13">
    <source>
        <dbReference type="ARBA" id="ARBA00023136"/>
    </source>
</evidence>
<dbReference type="GO" id="GO:0051537">
    <property type="term" value="F:2 iron, 2 sulfur cluster binding"/>
    <property type="evidence" value="ECO:0007669"/>
    <property type="project" value="UniProtKB-KW"/>
</dbReference>
<evidence type="ECO:0000256" key="7">
    <source>
        <dbReference type="ARBA" id="ARBA00022723"/>
    </source>
</evidence>
<evidence type="ECO:0000256" key="3">
    <source>
        <dbReference type="ARBA" id="ARBA00022528"/>
    </source>
</evidence>
<keyword evidence="13" id="KW-0472">Membrane</keyword>
<keyword evidence="6" id="KW-0001">2Fe-2S</keyword>
<keyword evidence="12" id="KW-0411">Iron-sulfur</keyword>
<evidence type="ECO:0000256" key="5">
    <source>
        <dbReference type="ARBA" id="ARBA00022692"/>
    </source>
</evidence>
<dbReference type="InterPro" id="IPR036922">
    <property type="entry name" value="Rieske_2Fe-2S_sf"/>
</dbReference>
<keyword evidence="8" id="KW-0809">Transit peptide</keyword>
<dbReference type="EMBL" id="JBDFQZ010000004">
    <property type="protein sequence ID" value="KAK9736063.1"/>
    <property type="molecule type" value="Genomic_DNA"/>
</dbReference>
<dbReference type="Proteomes" id="UP001443914">
    <property type="component" value="Unassembled WGS sequence"/>
</dbReference>
<evidence type="ECO:0000313" key="15">
    <source>
        <dbReference type="EMBL" id="KAK9736063.1"/>
    </source>
</evidence>
<evidence type="ECO:0000259" key="14">
    <source>
        <dbReference type="PROSITE" id="PS51296"/>
    </source>
</evidence>
<evidence type="ECO:0000256" key="6">
    <source>
        <dbReference type="ARBA" id="ARBA00022714"/>
    </source>
</evidence>
<dbReference type="Pfam" id="PF00355">
    <property type="entry name" value="Rieske"/>
    <property type="match status" value="1"/>
</dbReference>
<evidence type="ECO:0000256" key="9">
    <source>
        <dbReference type="ARBA" id="ARBA00022989"/>
    </source>
</evidence>
<evidence type="ECO:0000256" key="2">
    <source>
        <dbReference type="ARBA" id="ARBA00004370"/>
    </source>
</evidence>
<evidence type="ECO:0000256" key="8">
    <source>
        <dbReference type="ARBA" id="ARBA00022946"/>
    </source>
</evidence>
<evidence type="ECO:0000256" key="10">
    <source>
        <dbReference type="ARBA" id="ARBA00023002"/>
    </source>
</evidence>
<dbReference type="SUPFAM" id="SSF55961">
    <property type="entry name" value="Bet v1-like"/>
    <property type="match status" value="1"/>
</dbReference>
<dbReference type="InterPro" id="IPR050584">
    <property type="entry name" value="Cholesterol_7-desaturase"/>
</dbReference>
<dbReference type="GO" id="GO:0009507">
    <property type="term" value="C:chloroplast"/>
    <property type="evidence" value="ECO:0007669"/>
    <property type="project" value="UniProtKB-SubCell"/>
</dbReference>
<dbReference type="PROSITE" id="PS51296">
    <property type="entry name" value="RIESKE"/>
    <property type="match status" value="1"/>
</dbReference>